<dbReference type="PROSITE" id="PS51184">
    <property type="entry name" value="JMJC"/>
    <property type="match status" value="1"/>
</dbReference>
<feature type="region of interest" description="Disordered" evidence="1">
    <location>
        <begin position="51"/>
        <end position="83"/>
    </location>
</feature>
<reference evidence="3 4" key="1">
    <citation type="journal article" date="2018" name="New Phytol.">
        <title>Phylogenomics of Endogonaceae and evolution of mycorrhizas within Mucoromycota.</title>
        <authorList>
            <person name="Chang Y."/>
            <person name="Desiro A."/>
            <person name="Na H."/>
            <person name="Sandor L."/>
            <person name="Lipzen A."/>
            <person name="Clum A."/>
            <person name="Barry K."/>
            <person name="Grigoriev I.V."/>
            <person name="Martin F.M."/>
            <person name="Stajich J.E."/>
            <person name="Smith M.E."/>
            <person name="Bonito G."/>
            <person name="Spatafora J.W."/>
        </authorList>
    </citation>
    <scope>NUCLEOTIDE SEQUENCE [LARGE SCALE GENOMIC DNA]</scope>
    <source>
        <strain evidence="3 4">GMNB39</strain>
    </source>
</reference>
<evidence type="ECO:0000259" key="2">
    <source>
        <dbReference type="PROSITE" id="PS51184"/>
    </source>
</evidence>
<dbReference type="PANTHER" id="PTHR12480:SF35">
    <property type="entry name" value="TRANSCRIPTION FACTOR JUMONJI, JMJC DOMAIN-CONTAINING PROTEIN"/>
    <property type="match status" value="1"/>
</dbReference>
<feature type="non-terminal residue" evidence="3">
    <location>
        <position position="117"/>
    </location>
</feature>
<gene>
    <name evidence="3" type="ORF">BC936DRAFT_139969</name>
</gene>
<dbReference type="InterPro" id="IPR050910">
    <property type="entry name" value="JMJD6_ArgDemeth/LysHydrox"/>
</dbReference>
<feature type="domain" description="JmjC" evidence="2">
    <location>
        <begin position="1"/>
        <end position="117"/>
    </location>
</feature>
<sequence>MTCPLGASWHVDPSGTSAWNTLLSGRKRWAIRIPILLSPLPHSPNRYPPHFLPPGVKFTPSSQRPTSPAVTDDDGDDDDGIQSSGSLFWYLEVYPRLPPDMRPVECVQEPGQTIFVP</sequence>
<dbReference type="EMBL" id="RBNI01016152">
    <property type="protein sequence ID" value="RUP11592.1"/>
    <property type="molecule type" value="Genomic_DNA"/>
</dbReference>
<comment type="caution">
    <text evidence="3">The sequence shown here is derived from an EMBL/GenBank/DDBJ whole genome shotgun (WGS) entry which is preliminary data.</text>
</comment>
<evidence type="ECO:0000256" key="1">
    <source>
        <dbReference type="SAM" id="MobiDB-lite"/>
    </source>
</evidence>
<dbReference type="OrthoDB" id="424465at2759"/>
<feature type="compositionally biased region" description="Acidic residues" evidence="1">
    <location>
        <begin position="71"/>
        <end position="80"/>
    </location>
</feature>
<protein>
    <recommendedName>
        <fullName evidence="2">JmjC domain-containing protein</fullName>
    </recommendedName>
</protein>
<name>A0A433B930_9FUNG</name>
<dbReference type="GO" id="GO:0005737">
    <property type="term" value="C:cytoplasm"/>
    <property type="evidence" value="ECO:0007669"/>
    <property type="project" value="TreeGrafter"/>
</dbReference>
<dbReference type="Proteomes" id="UP000268093">
    <property type="component" value="Unassembled WGS sequence"/>
</dbReference>
<dbReference type="InterPro" id="IPR003347">
    <property type="entry name" value="JmjC_dom"/>
</dbReference>
<accession>A0A433B930</accession>
<dbReference type="SUPFAM" id="SSF51197">
    <property type="entry name" value="Clavaminate synthase-like"/>
    <property type="match status" value="1"/>
</dbReference>
<organism evidence="3 4">
    <name type="scientific">Jimgerdemannia flammicorona</name>
    <dbReference type="NCBI Taxonomy" id="994334"/>
    <lineage>
        <taxon>Eukaryota</taxon>
        <taxon>Fungi</taxon>
        <taxon>Fungi incertae sedis</taxon>
        <taxon>Mucoromycota</taxon>
        <taxon>Mucoromycotina</taxon>
        <taxon>Endogonomycetes</taxon>
        <taxon>Endogonales</taxon>
        <taxon>Endogonaceae</taxon>
        <taxon>Jimgerdemannia</taxon>
    </lineage>
</organism>
<keyword evidence="4" id="KW-1185">Reference proteome</keyword>
<feature type="compositionally biased region" description="Polar residues" evidence="1">
    <location>
        <begin position="59"/>
        <end position="69"/>
    </location>
</feature>
<evidence type="ECO:0000313" key="3">
    <source>
        <dbReference type="EMBL" id="RUP11592.1"/>
    </source>
</evidence>
<dbReference type="PANTHER" id="PTHR12480">
    <property type="entry name" value="ARGININE DEMETHYLASE AND LYSYL-HYDROXYLASE JMJD"/>
    <property type="match status" value="1"/>
</dbReference>
<proteinExistence type="predicted"/>
<dbReference type="AlphaFoldDB" id="A0A433B930"/>
<dbReference type="Gene3D" id="2.60.120.650">
    <property type="entry name" value="Cupin"/>
    <property type="match status" value="1"/>
</dbReference>
<evidence type="ECO:0000313" key="4">
    <source>
        <dbReference type="Proteomes" id="UP000268093"/>
    </source>
</evidence>